<keyword evidence="1" id="KW-0547">Nucleotide-binding</keyword>
<dbReference type="InterPro" id="IPR014014">
    <property type="entry name" value="RNA_helicase_DEAD_Q_motif"/>
</dbReference>
<dbReference type="PANTHER" id="PTHR47959:SF13">
    <property type="entry name" value="ATP-DEPENDENT RNA HELICASE RHLE"/>
    <property type="match status" value="1"/>
</dbReference>
<feature type="domain" description="DEAD-box RNA helicase Q" evidence="7">
    <location>
        <begin position="46"/>
        <end position="74"/>
    </location>
</feature>
<keyword evidence="4" id="KW-0067">ATP-binding</keyword>
<dbReference type="GO" id="GO:0005524">
    <property type="term" value="F:ATP binding"/>
    <property type="evidence" value="ECO:0007669"/>
    <property type="project" value="UniProtKB-KW"/>
</dbReference>
<dbReference type="GO" id="GO:0003724">
    <property type="term" value="F:RNA helicase activity"/>
    <property type="evidence" value="ECO:0007669"/>
    <property type="project" value="InterPro"/>
</dbReference>
<dbReference type="PANTHER" id="PTHR47959">
    <property type="entry name" value="ATP-DEPENDENT RNA HELICASE RHLE-RELATED"/>
    <property type="match status" value="1"/>
</dbReference>
<feature type="short sequence motif" description="Q motif" evidence="5">
    <location>
        <begin position="46"/>
        <end position="74"/>
    </location>
</feature>
<dbReference type="InterPro" id="IPR027417">
    <property type="entry name" value="P-loop_NTPase"/>
</dbReference>
<comment type="caution">
    <text evidence="8">The sequence shown here is derived from an EMBL/GenBank/DDBJ whole genome shotgun (WGS) entry which is preliminary data.</text>
</comment>
<evidence type="ECO:0000259" key="7">
    <source>
        <dbReference type="PROSITE" id="PS51195"/>
    </source>
</evidence>
<feature type="domain" description="Helicase ATP-binding" evidence="6">
    <location>
        <begin position="77"/>
        <end position="194"/>
    </location>
</feature>
<feature type="non-terminal residue" evidence="8">
    <location>
        <position position="194"/>
    </location>
</feature>
<accession>A0A2H0VF08</accession>
<evidence type="ECO:0000313" key="8">
    <source>
        <dbReference type="EMBL" id="PIR97697.1"/>
    </source>
</evidence>
<dbReference type="InterPro" id="IPR044742">
    <property type="entry name" value="DEAD/DEAH_RhlB"/>
</dbReference>
<evidence type="ECO:0000313" key="9">
    <source>
        <dbReference type="Proteomes" id="UP000230557"/>
    </source>
</evidence>
<sequence>MPAGRLGAARNDKRVEVTWNNKKHFNFMTHSRQIPPKMGSLSADIGHFSDLGIAEKFLAIINKKGFDVPTPIQHQVIPGALEGKDIVGIAQTGTGKTLAFGIPMIQRLAQHKGQGLILVPTRELALQIEEALRQIGVPLGLRCAVVIGGASQRMQVATLRRNPHIVVATPGRLADLMKQGLFKLDHVNSITLDE</sequence>
<dbReference type="InterPro" id="IPR014001">
    <property type="entry name" value="Helicase_ATP-bd"/>
</dbReference>
<dbReference type="Pfam" id="PF00270">
    <property type="entry name" value="DEAD"/>
    <property type="match status" value="1"/>
</dbReference>
<protein>
    <recommendedName>
        <fullName evidence="10">DEAD/DEAH box helicase</fullName>
    </recommendedName>
</protein>
<dbReference type="PROSITE" id="PS51195">
    <property type="entry name" value="Q_MOTIF"/>
    <property type="match status" value="1"/>
</dbReference>
<dbReference type="GO" id="GO:0003676">
    <property type="term" value="F:nucleic acid binding"/>
    <property type="evidence" value="ECO:0007669"/>
    <property type="project" value="InterPro"/>
</dbReference>
<dbReference type="SMART" id="SM00487">
    <property type="entry name" value="DEXDc"/>
    <property type="match status" value="1"/>
</dbReference>
<proteinExistence type="predicted"/>
<dbReference type="PROSITE" id="PS51192">
    <property type="entry name" value="HELICASE_ATP_BIND_1"/>
    <property type="match status" value="1"/>
</dbReference>
<evidence type="ECO:0000256" key="1">
    <source>
        <dbReference type="ARBA" id="ARBA00022741"/>
    </source>
</evidence>
<dbReference type="GO" id="GO:0005829">
    <property type="term" value="C:cytosol"/>
    <property type="evidence" value="ECO:0007669"/>
    <property type="project" value="TreeGrafter"/>
</dbReference>
<evidence type="ECO:0000259" key="6">
    <source>
        <dbReference type="PROSITE" id="PS51192"/>
    </source>
</evidence>
<dbReference type="GO" id="GO:0016787">
    <property type="term" value="F:hydrolase activity"/>
    <property type="evidence" value="ECO:0007669"/>
    <property type="project" value="UniProtKB-KW"/>
</dbReference>
<dbReference type="InterPro" id="IPR050079">
    <property type="entry name" value="DEAD_box_RNA_helicase"/>
</dbReference>
<evidence type="ECO:0000256" key="3">
    <source>
        <dbReference type="ARBA" id="ARBA00022806"/>
    </source>
</evidence>
<dbReference type="InterPro" id="IPR011545">
    <property type="entry name" value="DEAD/DEAH_box_helicase_dom"/>
</dbReference>
<dbReference type="EMBL" id="PFAJ01000002">
    <property type="protein sequence ID" value="PIR97697.1"/>
    <property type="molecule type" value="Genomic_DNA"/>
</dbReference>
<organism evidence="8 9">
    <name type="scientific">Candidatus Doudnabacteria bacterium CG10_big_fil_rev_8_21_14_0_10_41_10</name>
    <dbReference type="NCBI Taxonomy" id="1974551"/>
    <lineage>
        <taxon>Bacteria</taxon>
        <taxon>Candidatus Doudnaibacteriota</taxon>
    </lineage>
</organism>
<evidence type="ECO:0008006" key="10">
    <source>
        <dbReference type="Google" id="ProtNLM"/>
    </source>
</evidence>
<keyword evidence="3" id="KW-0347">Helicase</keyword>
<evidence type="ECO:0000256" key="5">
    <source>
        <dbReference type="PROSITE-ProRule" id="PRU00552"/>
    </source>
</evidence>
<dbReference type="CDD" id="cd00268">
    <property type="entry name" value="DEADc"/>
    <property type="match status" value="1"/>
</dbReference>
<dbReference type="Proteomes" id="UP000230557">
    <property type="component" value="Unassembled WGS sequence"/>
</dbReference>
<keyword evidence="2" id="KW-0378">Hydrolase</keyword>
<name>A0A2H0VF08_9BACT</name>
<gene>
    <name evidence="8" type="ORF">COT91_00080</name>
</gene>
<evidence type="ECO:0000256" key="4">
    <source>
        <dbReference type="ARBA" id="ARBA00022840"/>
    </source>
</evidence>
<evidence type="ECO:0000256" key="2">
    <source>
        <dbReference type="ARBA" id="ARBA00022801"/>
    </source>
</evidence>
<dbReference type="AlphaFoldDB" id="A0A2H0VF08"/>
<reference evidence="9" key="1">
    <citation type="submission" date="2017-09" db="EMBL/GenBank/DDBJ databases">
        <title>Depth-based differentiation of microbial function through sediment-hosted aquifers and enrichment of novel symbionts in the deep terrestrial subsurface.</title>
        <authorList>
            <person name="Probst A.J."/>
            <person name="Ladd B."/>
            <person name="Jarett J.K."/>
            <person name="Geller-Mcgrath D.E."/>
            <person name="Sieber C.M.K."/>
            <person name="Emerson J.B."/>
            <person name="Anantharaman K."/>
            <person name="Thomas B.C."/>
            <person name="Malmstrom R."/>
            <person name="Stieglmeier M."/>
            <person name="Klingl A."/>
            <person name="Woyke T."/>
            <person name="Ryan C.M."/>
            <person name="Banfield J.F."/>
        </authorList>
    </citation>
    <scope>NUCLEOTIDE SEQUENCE [LARGE SCALE GENOMIC DNA]</scope>
</reference>
<dbReference type="SUPFAM" id="SSF52540">
    <property type="entry name" value="P-loop containing nucleoside triphosphate hydrolases"/>
    <property type="match status" value="1"/>
</dbReference>
<dbReference type="Gene3D" id="3.40.50.300">
    <property type="entry name" value="P-loop containing nucleotide triphosphate hydrolases"/>
    <property type="match status" value="1"/>
</dbReference>